<feature type="active site" description="Proton donor/acceptor" evidence="3">
    <location>
        <position position="309"/>
    </location>
</feature>
<dbReference type="FunFam" id="3.40.630.10:FF:000064">
    <property type="entry name" value="Carboxypeptidase A6"/>
    <property type="match status" value="1"/>
</dbReference>
<gene>
    <name evidence="8" type="ORF">CHLNCDRAFT_144224</name>
</gene>
<feature type="region of interest" description="Disordered" evidence="4">
    <location>
        <begin position="359"/>
        <end position="467"/>
    </location>
</feature>
<dbReference type="Proteomes" id="UP000008141">
    <property type="component" value="Unassembled WGS sequence"/>
</dbReference>
<evidence type="ECO:0000256" key="5">
    <source>
        <dbReference type="SAM" id="Phobius"/>
    </source>
</evidence>
<keyword evidence="6" id="KW-0732">Signal</keyword>
<feature type="transmembrane region" description="Helical" evidence="5">
    <location>
        <begin position="536"/>
        <end position="554"/>
    </location>
</feature>
<dbReference type="GO" id="GO:0006508">
    <property type="term" value="P:proteolysis"/>
    <property type="evidence" value="ECO:0007669"/>
    <property type="project" value="InterPro"/>
</dbReference>
<keyword evidence="5" id="KW-0812">Transmembrane</keyword>
<dbReference type="InParanoid" id="E1ZC72"/>
<protein>
    <recommendedName>
        <fullName evidence="7">Peptidase M14 domain-containing protein</fullName>
    </recommendedName>
</protein>
<dbReference type="STRING" id="554065.E1ZC72"/>
<evidence type="ECO:0000256" key="6">
    <source>
        <dbReference type="SAM" id="SignalP"/>
    </source>
</evidence>
<evidence type="ECO:0000256" key="2">
    <source>
        <dbReference type="ARBA" id="ARBA00005988"/>
    </source>
</evidence>
<evidence type="ECO:0000313" key="9">
    <source>
        <dbReference type="Proteomes" id="UP000008141"/>
    </source>
</evidence>
<name>E1ZC72_CHLVA</name>
<feature type="compositionally biased region" description="Basic and acidic residues" evidence="4">
    <location>
        <begin position="488"/>
        <end position="501"/>
    </location>
</feature>
<keyword evidence="5" id="KW-1133">Transmembrane helix</keyword>
<dbReference type="GO" id="GO:0005615">
    <property type="term" value="C:extracellular space"/>
    <property type="evidence" value="ECO:0007669"/>
    <property type="project" value="TreeGrafter"/>
</dbReference>
<feature type="compositionally biased region" description="Gly residues" evidence="4">
    <location>
        <begin position="365"/>
        <end position="382"/>
    </location>
</feature>
<dbReference type="OMA" id="PMENEGG"/>
<keyword evidence="5" id="KW-0472">Membrane</keyword>
<dbReference type="AlphaFoldDB" id="E1ZC72"/>
<reference evidence="8 9" key="1">
    <citation type="journal article" date="2010" name="Plant Cell">
        <title>The Chlorella variabilis NC64A genome reveals adaptation to photosymbiosis, coevolution with viruses, and cryptic sex.</title>
        <authorList>
            <person name="Blanc G."/>
            <person name="Duncan G."/>
            <person name="Agarkova I."/>
            <person name="Borodovsky M."/>
            <person name="Gurnon J."/>
            <person name="Kuo A."/>
            <person name="Lindquist E."/>
            <person name="Lucas S."/>
            <person name="Pangilinan J."/>
            <person name="Polle J."/>
            <person name="Salamov A."/>
            <person name="Terry A."/>
            <person name="Yamada T."/>
            <person name="Dunigan D.D."/>
            <person name="Grigoriev I.V."/>
            <person name="Claverie J.M."/>
            <person name="Van Etten J.L."/>
        </authorList>
    </citation>
    <scope>NUCLEOTIDE SEQUENCE [LARGE SCALE GENOMIC DNA]</scope>
    <source>
        <strain evidence="8 9">NC64A</strain>
    </source>
</reference>
<dbReference type="InterPro" id="IPR000834">
    <property type="entry name" value="Peptidase_M14"/>
</dbReference>
<feature type="compositionally biased region" description="Gly residues" evidence="4">
    <location>
        <begin position="434"/>
        <end position="460"/>
    </location>
</feature>
<feature type="region of interest" description="Disordered" evidence="4">
    <location>
        <begin position="479"/>
        <end position="529"/>
    </location>
</feature>
<feature type="compositionally biased region" description="Low complexity" evidence="4">
    <location>
        <begin position="421"/>
        <end position="433"/>
    </location>
</feature>
<proteinExistence type="inferred from homology"/>
<dbReference type="SUPFAM" id="SSF53187">
    <property type="entry name" value="Zn-dependent exopeptidases"/>
    <property type="match status" value="1"/>
</dbReference>
<evidence type="ECO:0000256" key="3">
    <source>
        <dbReference type="PROSITE-ProRule" id="PRU01379"/>
    </source>
</evidence>
<dbReference type="CDD" id="cd06227">
    <property type="entry name" value="M14-CPA-like"/>
    <property type="match status" value="1"/>
</dbReference>
<dbReference type="PANTHER" id="PTHR11705">
    <property type="entry name" value="PROTEASE FAMILY M14 CARBOXYPEPTIDASE A,B"/>
    <property type="match status" value="1"/>
</dbReference>
<feature type="signal peptide" evidence="6">
    <location>
        <begin position="1"/>
        <end position="26"/>
    </location>
</feature>
<organism evidence="9">
    <name type="scientific">Chlorella variabilis</name>
    <name type="common">Green alga</name>
    <dbReference type="NCBI Taxonomy" id="554065"/>
    <lineage>
        <taxon>Eukaryota</taxon>
        <taxon>Viridiplantae</taxon>
        <taxon>Chlorophyta</taxon>
        <taxon>core chlorophytes</taxon>
        <taxon>Trebouxiophyceae</taxon>
        <taxon>Chlorellales</taxon>
        <taxon>Chlorellaceae</taxon>
        <taxon>Chlorella clade</taxon>
        <taxon>Chlorella</taxon>
    </lineage>
</organism>
<dbReference type="SMART" id="SM00631">
    <property type="entry name" value="Zn_pept"/>
    <property type="match status" value="1"/>
</dbReference>
<dbReference type="PROSITE" id="PS52035">
    <property type="entry name" value="PEPTIDASE_M14"/>
    <property type="match status" value="1"/>
</dbReference>
<dbReference type="Pfam" id="PF00246">
    <property type="entry name" value="Peptidase_M14"/>
    <property type="match status" value="1"/>
</dbReference>
<dbReference type="RefSeq" id="XP_005848661.1">
    <property type="nucleotide sequence ID" value="XM_005848599.1"/>
</dbReference>
<dbReference type="KEGG" id="cvr:CHLNCDRAFT_144224"/>
<evidence type="ECO:0000259" key="7">
    <source>
        <dbReference type="PROSITE" id="PS52035"/>
    </source>
</evidence>
<keyword evidence="9" id="KW-1185">Reference proteome</keyword>
<evidence type="ECO:0000256" key="1">
    <source>
        <dbReference type="ARBA" id="ARBA00001947"/>
    </source>
</evidence>
<dbReference type="PANTHER" id="PTHR11705:SF119">
    <property type="entry name" value="OS02G0119300 PROTEIN"/>
    <property type="match status" value="1"/>
</dbReference>
<dbReference type="InterPro" id="IPR034269">
    <property type="entry name" value="At5g42320_M14_CPD"/>
</dbReference>
<feature type="compositionally biased region" description="Gly residues" evidence="4">
    <location>
        <begin position="391"/>
        <end position="405"/>
    </location>
</feature>
<feature type="chain" id="PRO_5003155806" description="Peptidase M14 domain-containing protein" evidence="6">
    <location>
        <begin position="27"/>
        <end position="579"/>
    </location>
</feature>
<comment type="similarity">
    <text evidence="2 3">Belongs to the peptidase M14 family.</text>
</comment>
<feature type="domain" description="Peptidase M14" evidence="7">
    <location>
        <begin position="39"/>
        <end position="350"/>
    </location>
</feature>
<dbReference type="eggNOG" id="KOG2650">
    <property type="taxonomic scope" value="Eukaryota"/>
</dbReference>
<evidence type="ECO:0000313" key="8">
    <source>
        <dbReference type="EMBL" id="EFN56559.1"/>
    </source>
</evidence>
<comment type="cofactor">
    <cofactor evidence="1">
        <name>Zn(2+)</name>
        <dbReference type="ChEBI" id="CHEBI:29105"/>
    </cofactor>
</comment>
<dbReference type="OrthoDB" id="3626597at2759"/>
<dbReference type="Gene3D" id="3.40.630.10">
    <property type="entry name" value="Zn peptidases"/>
    <property type="match status" value="1"/>
</dbReference>
<sequence>MARWQGAHGGALRLAVLAALLLAAQARPVPQLAEPDYTLYHTKDGVFQAVREIVAGCPAMMRIDEESQTDGNYTSALTVVTVEPAGLSSSHENKARLLLNFGEHGRELISSEIALHLLRLLCDEGARLPLLHKFGIPPADVHQLLQRTVFKARAVVPMENVRGRERVERGELCERKNGRGVDPNRNWEVHWGFKEKDYDPREEYPGSAPFSEPEAALMLGVARALRPHVWASVHSGMEALFMPYDHVATVPEGEGPAATLSILQQINQRTCKSKCAVGSGGKSVGYLAHGTATDYMYDRLGVPIPMTWEVYGDQRAAYEDCFRMFNPLSRQQYNATVESWTAAIFTLLTLLPQHPQVQGELHLPGGPGGAALEGGGPGGAGAAGRNVAGDSGSGAEAGGGAGTRGSAGALGRRGDAGGEGAKQQEQQQEQAGTVAGGTGGGDGGGSQASQEGGSGSGGQDGSSSSSADKAIEIASALKEHLQQQQQQEQHEGDAGAEKRQEQQPSGGGAAETASSSGQGAGGQTAAPKRSRTLSTLYWLTVLVTGSVIASYLWSKPRVRYQLSKWLGSSRRRARGVVPL</sequence>
<dbReference type="GO" id="GO:0008270">
    <property type="term" value="F:zinc ion binding"/>
    <property type="evidence" value="ECO:0007669"/>
    <property type="project" value="InterPro"/>
</dbReference>
<dbReference type="GO" id="GO:0004181">
    <property type="term" value="F:metallocarboxypeptidase activity"/>
    <property type="evidence" value="ECO:0007669"/>
    <property type="project" value="InterPro"/>
</dbReference>
<dbReference type="EMBL" id="GL433841">
    <property type="protein sequence ID" value="EFN56559.1"/>
    <property type="molecule type" value="Genomic_DNA"/>
</dbReference>
<dbReference type="GeneID" id="17356177"/>
<evidence type="ECO:0000256" key="4">
    <source>
        <dbReference type="SAM" id="MobiDB-lite"/>
    </source>
</evidence>
<accession>E1ZC72</accession>